<protein>
    <submittedName>
        <fullName evidence="2">Nitrate reductase gamma subunit</fullName>
    </submittedName>
</protein>
<feature type="transmembrane region" description="Helical" evidence="1">
    <location>
        <begin position="169"/>
        <end position="189"/>
    </location>
</feature>
<dbReference type="RefSeq" id="WP_014813021.1">
    <property type="nucleotide sequence ID" value="NC_018025.1"/>
</dbReference>
<keyword evidence="1" id="KW-0812">Transmembrane</keyword>
<evidence type="ECO:0000313" key="2">
    <source>
        <dbReference type="EMBL" id="AFM27922.1"/>
    </source>
</evidence>
<dbReference type="SUPFAM" id="SSF103501">
    <property type="entry name" value="Respiratory nitrate reductase 1 gamma chain"/>
    <property type="match status" value="1"/>
</dbReference>
<keyword evidence="3" id="KW-1185">Reference proteome</keyword>
<evidence type="ECO:0000256" key="1">
    <source>
        <dbReference type="SAM" id="Phobius"/>
    </source>
</evidence>
<dbReference type="EMBL" id="CP003360">
    <property type="protein sequence ID" value="AFM27922.1"/>
    <property type="molecule type" value="Genomic_DNA"/>
</dbReference>
<dbReference type="OrthoDB" id="5450521at2"/>
<dbReference type="Proteomes" id="UP000006055">
    <property type="component" value="Chromosome"/>
</dbReference>
<gene>
    <name evidence="2" type="ordered locus">Desti_5333</name>
</gene>
<name>I4CED1_DESTA</name>
<proteinExistence type="predicted"/>
<sequence>MYNLVSGPLVWIAFSVFIGGMLYQFFRMVRMAQKDKVVLPYMSLKYGLRSLVHWLVPFASRNMRMRYETTLVTFAFHICLFLVPIFLTAHVAMFSYAWGGKWPTISERAADWLTVLVIFAALFFLVRRWMLPEVHFVTSIGDYLLLALVAAPFLTGFAARNQWFDYDTIIVLHIICGSAMLMAIPFTRLSHMLFFPFTRAYMGSEFGAVRHARDW</sequence>
<keyword evidence="1" id="KW-0472">Membrane</keyword>
<accession>I4CED1</accession>
<dbReference type="eggNOG" id="COG2181">
    <property type="taxonomic scope" value="Bacteria"/>
</dbReference>
<dbReference type="NCBIfam" id="NF045723">
    <property type="entry name" value="memb_anch_TmcC"/>
    <property type="match status" value="1"/>
</dbReference>
<dbReference type="KEGG" id="dti:Desti_5333"/>
<dbReference type="HOGENOM" id="CLU_107083_0_0_7"/>
<feature type="transmembrane region" description="Helical" evidence="1">
    <location>
        <begin position="71"/>
        <end position="92"/>
    </location>
</feature>
<reference evidence="3" key="1">
    <citation type="submission" date="2012-06" db="EMBL/GenBank/DDBJ databases">
        <title>Complete sequence of chromosome of Desulfomonile tiedjei DSM 6799.</title>
        <authorList>
            <person name="Lucas S."/>
            <person name="Copeland A."/>
            <person name="Lapidus A."/>
            <person name="Glavina del Rio T."/>
            <person name="Dalin E."/>
            <person name="Tice H."/>
            <person name="Bruce D."/>
            <person name="Goodwin L."/>
            <person name="Pitluck S."/>
            <person name="Peters L."/>
            <person name="Ovchinnikova G."/>
            <person name="Zeytun A."/>
            <person name="Lu M."/>
            <person name="Kyrpides N."/>
            <person name="Mavromatis K."/>
            <person name="Ivanova N."/>
            <person name="Brettin T."/>
            <person name="Detter J.C."/>
            <person name="Han C."/>
            <person name="Larimer F."/>
            <person name="Land M."/>
            <person name="Hauser L."/>
            <person name="Markowitz V."/>
            <person name="Cheng J.-F."/>
            <person name="Hugenholtz P."/>
            <person name="Woyke T."/>
            <person name="Wu D."/>
            <person name="Spring S."/>
            <person name="Schroeder M."/>
            <person name="Brambilla E."/>
            <person name="Klenk H.-P."/>
            <person name="Eisen J.A."/>
        </authorList>
    </citation>
    <scope>NUCLEOTIDE SEQUENCE [LARGE SCALE GENOMIC DNA]</scope>
    <source>
        <strain evidence="3">ATCC 49306 / DSM 6799 / DCB-1</strain>
    </source>
</reference>
<dbReference type="AlphaFoldDB" id="I4CED1"/>
<evidence type="ECO:0000313" key="3">
    <source>
        <dbReference type="Proteomes" id="UP000006055"/>
    </source>
</evidence>
<keyword evidence="1" id="KW-1133">Transmembrane helix</keyword>
<feature type="transmembrane region" description="Helical" evidence="1">
    <location>
        <begin position="143"/>
        <end position="163"/>
    </location>
</feature>
<feature type="transmembrane region" description="Helical" evidence="1">
    <location>
        <begin position="112"/>
        <end position="131"/>
    </location>
</feature>
<dbReference type="Gene3D" id="1.20.950.20">
    <property type="entry name" value="Transmembrane di-heme cytochromes, Chain C"/>
    <property type="match status" value="1"/>
</dbReference>
<organism evidence="2 3">
    <name type="scientific">Desulfomonile tiedjei (strain ATCC 49306 / DSM 6799 / DCB-1)</name>
    <dbReference type="NCBI Taxonomy" id="706587"/>
    <lineage>
        <taxon>Bacteria</taxon>
        <taxon>Pseudomonadati</taxon>
        <taxon>Thermodesulfobacteriota</taxon>
        <taxon>Desulfomonilia</taxon>
        <taxon>Desulfomonilales</taxon>
        <taxon>Desulfomonilaceae</taxon>
        <taxon>Desulfomonile</taxon>
    </lineage>
</organism>
<dbReference type="STRING" id="706587.Desti_5333"/>
<dbReference type="InterPro" id="IPR036197">
    <property type="entry name" value="NarG-like_sf"/>
</dbReference>
<feature type="transmembrane region" description="Helical" evidence="1">
    <location>
        <begin position="6"/>
        <end position="26"/>
    </location>
</feature>